<evidence type="ECO:0000313" key="9">
    <source>
        <dbReference type="Proteomes" id="UP000604241"/>
    </source>
</evidence>
<evidence type="ECO:0000313" key="8">
    <source>
        <dbReference type="EMBL" id="MBD7917461.1"/>
    </source>
</evidence>
<evidence type="ECO:0000256" key="6">
    <source>
        <dbReference type="SAM" id="MobiDB-lite"/>
    </source>
</evidence>
<organism evidence="8 9">
    <name type="scientific">Cellulomonas avistercoris</name>
    <dbReference type="NCBI Taxonomy" id="2762242"/>
    <lineage>
        <taxon>Bacteria</taxon>
        <taxon>Bacillati</taxon>
        <taxon>Actinomycetota</taxon>
        <taxon>Actinomycetes</taxon>
        <taxon>Micrococcales</taxon>
        <taxon>Cellulomonadaceae</taxon>
        <taxon>Cellulomonas</taxon>
    </lineage>
</organism>
<dbReference type="SUPFAM" id="SSF51905">
    <property type="entry name" value="FAD/NAD(P)-binding domain"/>
    <property type="match status" value="1"/>
</dbReference>
<protein>
    <recommendedName>
        <fullName evidence="5">glycine oxidase</fullName>
        <ecNumber evidence="5">1.4.3.19</ecNumber>
    </recommendedName>
</protein>
<keyword evidence="9" id="KW-1185">Reference proteome</keyword>
<dbReference type="Proteomes" id="UP000604241">
    <property type="component" value="Unassembled WGS sequence"/>
</dbReference>
<proteinExistence type="predicted"/>
<dbReference type="EMBL" id="JACSQV010000002">
    <property type="protein sequence ID" value="MBD7917461.1"/>
    <property type="molecule type" value="Genomic_DNA"/>
</dbReference>
<evidence type="ECO:0000256" key="1">
    <source>
        <dbReference type="ARBA" id="ARBA00004948"/>
    </source>
</evidence>
<dbReference type="GO" id="GO:0043799">
    <property type="term" value="F:glycine oxidase activity"/>
    <property type="evidence" value="ECO:0007669"/>
    <property type="project" value="UniProtKB-EC"/>
</dbReference>
<evidence type="ECO:0000256" key="3">
    <source>
        <dbReference type="ARBA" id="ARBA00023002"/>
    </source>
</evidence>
<dbReference type="Gene3D" id="3.50.50.60">
    <property type="entry name" value="FAD/NAD(P)-binding domain"/>
    <property type="match status" value="1"/>
</dbReference>
<keyword evidence="3 8" id="KW-0560">Oxidoreductase</keyword>
<name>A0ABR8QAL8_9CELL</name>
<accession>A0ABR8QAL8</accession>
<keyword evidence="2" id="KW-0784">Thiamine biosynthesis</keyword>
<dbReference type="PANTHER" id="PTHR13847:SF289">
    <property type="entry name" value="GLYCINE OXIDASE"/>
    <property type="match status" value="1"/>
</dbReference>
<gene>
    <name evidence="8" type="primary">thiO</name>
    <name evidence="8" type="ORF">H9657_04100</name>
</gene>
<feature type="region of interest" description="Disordered" evidence="6">
    <location>
        <begin position="377"/>
        <end position="402"/>
    </location>
</feature>
<dbReference type="NCBIfam" id="TIGR02352">
    <property type="entry name" value="thiamin_ThiO"/>
    <property type="match status" value="1"/>
</dbReference>
<evidence type="ECO:0000256" key="5">
    <source>
        <dbReference type="ARBA" id="ARBA00050018"/>
    </source>
</evidence>
<comment type="pathway">
    <text evidence="1">Cofactor biosynthesis; thiamine diphosphate biosynthesis.</text>
</comment>
<evidence type="ECO:0000256" key="2">
    <source>
        <dbReference type="ARBA" id="ARBA00022977"/>
    </source>
</evidence>
<dbReference type="PANTHER" id="PTHR13847">
    <property type="entry name" value="SARCOSINE DEHYDROGENASE-RELATED"/>
    <property type="match status" value="1"/>
</dbReference>
<comment type="catalytic activity">
    <reaction evidence="4">
        <text>glycine + O2 + H2O = glyoxylate + H2O2 + NH4(+)</text>
        <dbReference type="Rhea" id="RHEA:11532"/>
        <dbReference type="ChEBI" id="CHEBI:15377"/>
        <dbReference type="ChEBI" id="CHEBI:15379"/>
        <dbReference type="ChEBI" id="CHEBI:16240"/>
        <dbReference type="ChEBI" id="CHEBI:28938"/>
        <dbReference type="ChEBI" id="CHEBI:36655"/>
        <dbReference type="ChEBI" id="CHEBI:57305"/>
        <dbReference type="EC" id="1.4.3.19"/>
    </reaction>
</comment>
<dbReference type="Pfam" id="PF01266">
    <property type="entry name" value="DAO"/>
    <property type="match status" value="1"/>
</dbReference>
<sequence length="402" mass="40831">MASPARPTARTSSASVDVLVVGGGIIGLTAAWRAVRAGSRVTVVDPDPGGGATHAAAGMLAPVSEAEHGEHGLARVNVASAALWGAFARELTAASGVDVGLAASGTLTVAYDAADAQRCRDLLALQRSWGLDVHEVTSAEARERVPLLGPHLAAATWAAGEQHVDPRAVARALRAVLARDARARVVPATAAGLVRDARGDVVGVRTADGGTLRAGLVVLAAGARSADLVRDVPEVAVPVRPVVGTTLRLDARGAPWFAGLPLLRGTVQHRPVYLVPRSSGEVVVGATSDEGAPPAGTRSGDVFALLRDARALVPGIDELPLVDVTTRSRPATPDHLPLVGLSGLPGLVLATGHHRNGVLQTPLTAATLDALLTGDDPPDAARACDPRRLLTPTAPTTTGGPA</sequence>
<dbReference type="Gene3D" id="3.30.9.10">
    <property type="entry name" value="D-Amino Acid Oxidase, subunit A, domain 2"/>
    <property type="match status" value="1"/>
</dbReference>
<feature type="domain" description="FAD dependent oxidoreductase" evidence="7">
    <location>
        <begin position="17"/>
        <end position="368"/>
    </location>
</feature>
<feature type="compositionally biased region" description="Low complexity" evidence="6">
    <location>
        <begin position="389"/>
        <end position="402"/>
    </location>
</feature>
<dbReference type="RefSeq" id="WP_191780568.1">
    <property type="nucleotide sequence ID" value="NZ_JACSQV010000002.1"/>
</dbReference>
<dbReference type="InterPro" id="IPR006076">
    <property type="entry name" value="FAD-dep_OxRdtase"/>
</dbReference>
<dbReference type="InterPro" id="IPR036188">
    <property type="entry name" value="FAD/NAD-bd_sf"/>
</dbReference>
<evidence type="ECO:0000256" key="4">
    <source>
        <dbReference type="ARBA" id="ARBA00049872"/>
    </source>
</evidence>
<dbReference type="InterPro" id="IPR012727">
    <property type="entry name" value="Gly_oxidase_ThiO"/>
</dbReference>
<dbReference type="SUPFAM" id="SSF54373">
    <property type="entry name" value="FAD-linked reductases, C-terminal domain"/>
    <property type="match status" value="1"/>
</dbReference>
<evidence type="ECO:0000259" key="7">
    <source>
        <dbReference type="Pfam" id="PF01266"/>
    </source>
</evidence>
<reference evidence="8 9" key="1">
    <citation type="submission" date="2020-08" db="EMBL/GenBank/DDBJ databases">
        <title>A Genomic Blueprint of the Chicken Gut Microbiome.</title>
        <authorList>
            <person name="Gilroy R."/>
            <person name="Ravi A."/>
            <person name="Getino M."/>
            <person name="Pursley I."/>
            <person name="Horton D.L."/>
            <person name="Alikhan N.-F."/>
            <person name="Baker D."/>
            <person name="Gharbi K."/>
            <person name="Hall N."/>
            <person name="Watson M."/>
            <person name="Adriaenssens E.M."/>
            <person name="Foster-Nyarko E."/>
            <person name="Jarju S."/>
            <person name="Secka A."/>
            <person name="Antonio M."/>
            <person name="Oren A."/>
            <person name="Chaudhuri R."/>
            <person name="La Ragione R.M."/>
            <person name="Hildebrand F."/>
            <person name="Pallen M.J."/>
        </authorList>
    </citation>
    <scope>NUCLEOTIDE SEQUENCE [LARGE SCALE GENOMIC DNA]</scope>
    <source>
        <strain evidence="8 9">Sa3CUA2</strain>
    </source>
</reference>
<dbReference type="EC" id="1.4.3.19" evidence="5"/>
<comment type="caution">
    <text evidence="8">The sequence shown here is derived from an EMBL/GenBank/DDBJ whole genome shotgun (WGS) entry which is preliminary data.</text>
</comment>